<evidence type="ECO:0000313" key="2">
    <source>
        <dbReference type="Proteomes" id="UP000599391"/>
    </source>
</evidence>
<dbReference type="RefSeq" id="WP_214439581.1">
    <property type="nucleotide sequence ID" value="NZ_JAECZB010000028.1"/>
</dbReference>
<protein>
    <submittedName>
        <fullName evidence="1">DNA-binding protein</fullName>
    </submittedName>
</protein>
<keyword evidence="2" id="KW-1185">Reference proteome</keyword>
<evidence type="ECO:0000313" key="1">
    <source>
        <dbReference type="EMBL" id="MBH8553294.1"/>
    </source>
</evidence>
<dbReference type="GO" id="GO:0003677">
    <property type="term" value="F:DNA binding"/>
    <property type="evidence" value="ECO:0007669"/>
    <property type="project" value="UniProtKB-KW"/>
</dbReference>
<comment type="caution">
    <text evidence="1">The sequence shown here is derived from an EMBL/GenBank/DDBJ whole genome shotgun (WGS) entry which is preliminary data.</text>
</comment>
<reference evidence="1 2" key="1">
    <citation type="journal article" date="2021" name="Int. J. Syst. Evol. Microbiol.">
        <title>Amazonocrinis nigriterrae gen. nov., sp. nov., Atlanticothrix silvestris gen. nov., sp. nov. and Dendronalium phyllosphericum gen. nov., sp. nov., nostocacean cyanobacteria from Brazilian environments.</title>
        <authorList>
            <person name="Alvarenga D.O."/>
            <person name="Andreote A.P.D."/>
            <person name="Branco L.H.Z."/>
            <person name="Delbaje E."/>
            <person name="Cruz R.B."/>
            <person name="Varani A.M."/>
            <person name="Fiore M.F."/>
        </authorList>
    </citation>
    <scope>NUCLEOTIDE SEQUENCE [LARGE SCALE GENOMIC DNA]</scope>
    <source>
        <strain evidence="1 2">CENA357</strain>
    </source>
</reference>
<proteinExistence type="predicted"/>
<gene>
    <name evidence="1" type="ORF">I8751_13105</name>
</gene>
<dbReference type="Proteomes" id="UP000599391">
    <property type="component" value="Unassembled WGS sequence"/>
</dbReference>
<organism evidence="1 2">
    <name type="scientific">Atlanticothrix silvestris CENA357</name>
    <dbReference type="NCBI Taxonomy" id="1725252"/>
    <lineage>
        <taxon>Bacteria</taxon>
        <taxon>Bacillati</taxon>
        <taxon>Cyanobacteriota</taxon>
        <taxon>Cyanophyceae</taxon>
        <taxon>Nostocales</taxon>
        <taxon>Nodulariaceae</taxon>
        <taxon>Atlanticothrix</taxon>
        <taxon>Atlanticothrix silvestris</taxon>
    </lineage>
</organism>
<dbReference type="AlphaFoldDB" id="A0A8J7HHZ7"/>
<keyword evidence="1" id="KW-0238">DNA-binding</keyword>
<dbReference type="EMBL" id="JAECZB010000028">
    <property type="protein sequence ID" value="MBH8553294.1"/>
    <property type="molecule type" value="Genomic_DNA"/>
</dbReference>
<accession>A0A8J7HHZ7</accession>
<name>A0A8J7HHZ7_9CYAN</name>
<sequence length="65" mass="7349">MAAITINITDHQLQKLQELAQKLGISTEELLSASLEDLLNYPKSEFNQAASYVLRKNAELYQRLA</sequence>